<dbReference type="PRINTS" id="PR00301">
    <property type="entry name" value="HEATSHOCK70"/>
</dbReference>
<feature type="compositionally biased region" description="Basic and acidic residues" evidence="12">
    <location>
        <begin position="528"/>
        <end position="542"/>
    </location>
</feature>
<evidence type="ECO:0000256" key="12">
    <source>
        <dbReference type="SAM" id="MobiDB-lite"/>
    </source>
</evidence>
<protein>
    <recommendedName>
        <fullName evidence="3 9">Chaperone protein DnaK</fullName>
    </recommendedName>
    <alternativeName>
        <fullName evidence="9">HSP70</fullName>
    </alternativeName>
    <alternativeName>
        <fullName evidence="9">Heat shock 70 kDa protein</fullName>
    </alternativeName>
    <alternativeName>
        <fullName evidence="9">Heat shock protein 70</fullName>
    </alternativeName>
</protein>
<dbReference type="GO" id="GO:0005524">
    <property type="term" value="F:ATP binding"/>
    <property type="evidence" value="ECO:0007669"/>
    <property type="project" value="UniProtKB-UniRule"/>
</dbReference>
<dbReference type="STRING" id="1884432.SAMN05518683_103119"/>
<organism evidence="13 14">
    <name type="scientific">Salibacterium halotolerans</name>
    <dbReference type="NCBI Taxonomy" id="1884432"/>
    <lineage>
        <taxon>Bacteria</taxon>
        <taxon>Bacillati</taxon>
        <taxon>Bacillota</taxon>
        <taxon>Bacilli</taxon>
        <taxon>Bacillales</taxon>
        <taxon>Bacillaceae</taxon>
    </lineage>
</organism>
<dbReference type="HAMAP" id="MF_00332">
    <property type="entry name" value="DnaK"/>
    <property type="match status" value="1"/>
</dbReference>
<dbReference type="SUPFAM" id="SSF100920">
    <property type="entry name" value="Heat shock protein 70kD (HSP70), peptide-binding domain"/>
    <property type="match status" value="1"/>
</dbReference>
<evidence type="ECO:0000256" key="1">
    <source>
        <dbReference type="ARBA" id="ARBA00002290"/>
    </source>
</evidence>
<dbReference type="AlphaFoldDB" id="A0A1I5NFJ5"/>
<dbReference type="RefSeq" id="WP_093335274.1">
    <property type="nucleotide sequence ID" value="NZ_FOXD01000003.1"/>
</dbReference>
<keyword evidence="11" id="KW-0175">Coiled coil</keyword>
<dbReference type="PROSITE" id="PS00329">
    <property type="entry name" value="HSP70_2"/>
    <property type="match status" value="1"/>
</dbReference>
<dbReference type="Gene3D" id="3.30.420.40">
    <property type="match status" value="2"/>
</dbReference>
<dbReference type="InterPro" id="IPR043129">
    <property type="entry name" value="ATPase_NBD"/>
</dbReference>
<dbReference type="Proteomes" id="UP000198892">
    <property type="component" value="Unassembled WGS sequence"/>
</dbReference>
<dbReference type="CDD" id="cd10234">
    <property type="entry name" value="ASKHA_NBD_HSP70_DnaK-like"/>
    <property type="match status" value="1"/>
</dbReference>
<keyword evidence="5 9" id="KW-0547">Nucleotide-binding</keyword>
<dbReference type="InterPro" id="IPR013126">
    <property type="entry name" value="Hsp_70_fam"/>
</dbReference>
<keyword evidence="6 9" id="KW-0067">ATP-binding</keyword>
<dbReference type="GO" id="GO:0140662">
    <property type="term" value="F:ATP-dependent protein folding chaperone"/>
    <property type="evidence" value="ECO:0007669"/>
    <property type="project" value="InterPro"/>
</dbReference>
<dbReference type="Gene3D" id="2.60.34.10">
    <property type="entry name" value="Substrate Binding Domain Of DNAk, Chain A, domain 1"/>
    <property type="match status" value="1"/>
</dbReference>
<comment type="induction">
    <text evidence="9">By stress conditions e.g. heat shock.</text>
</comment>
<feature type="modified residue" description="Phosphothreonine; by autocatalysis" evidence="9">
    <location>
        <position position="172"/>
    </location>
</feature>
<dbReference type="Gene3D" id="1.20.1270.10">
    <property type="match status" value="1"/>
</dbReference>
<dbReference type="SUPFAM" id="SSF53067">
    <property type="entry name" value="Actin-like ATPase domain"/>
    <property type="match status" value="2"/>
</dbReference>
<dbReference type="Pfam" id="PF00012">
    <property type="entry name" value="HSP70"/>
    <property type="match status" value="2"/>
</dbReference>
<evidence type="ECO:0000313" key="13">
    <source>
        <dbReference type="EMBL" id="SFP20462.1"/>
    </source>
</evidence>
<dbReference type="InterPro" id="IPR018181">
    <property type="entry name" value="Heat_shock_70_CS"/>
</dbReference>
<evidence type="ECO:0000256" key="10">
    <source>
        <dbReference type="RuleBase" id="RU003322"/>
    </source>
</evidence>
<dbReference type="FunFam" id="1.20.1270.10:FF:000001">
    <property type="entry name" value="Molecular chaperone DnaK"/>
    <property type="match status" value="1"/>
</dbReference>
<feature type="compositionally biased region" description="Acidic residues" evidence="12">
    <location>
        <begin position="595"/>
        <end position="606"/>
    </location>
</feature>
<evidence type="ECO:0000256" key="8">
    <source>
        <dbReference type="ARBA" id="ARBA00023186"/>
    </source>
</evidence>
<name>A0A1I5NFJ5_9BACI</name>
<dbReference type="FunFam" id="3.90.640.10:FF:000003">
    <property type="entry name" value="Molecular chaperone DnaK"/>
    <property type="match status" value="1"/>
</dbReference>
<evidence type="ECO:0000313" key="14">
    <source>
        <dbReference type="Proteomes" id="UP000198892"/>
    </source>
</evidence>
<keyword evidence="14" id="KW-1185">Reference proteome</keyword>
<dbReference type="EMBL" id="FOXD01000003">
    <property type="protein sequence ID" value="SFP20462.1"/>
    <property type="molecule type" value="Genomic_DNA"/>
</dbReference>
<dbReference type="PANTHER" id="PTHR19375">
    <property type="entry name" value="HEAT SHOCK PROTEIN 70KDA"/>
    <property type="match status" value="1"/>
</dbReference>
<evidence type="ECO:0000256" key="9">
    <source>
        <dbReference type="HAMAP-Rule" id="MF_00332"/>
    </source>
</evidence>
<comment type="similarity">
    <text evidence="2 9 10">Belongs to the heat shock protein 70 family.</text>
</comment>
<evidence type="ECO:0000256" key="2">
    <source>
        <dbReference type="ARBA" id="ARBA00007381"/>
    </source>
</evidence>
<dbReference type="InterPro" id="IPR029047">
    <property type="entry name" value="HSP70_peptide-bd_sf"/>
</dbReference>
<feature type="coiled-coil region" evidence="11">
    <location>
        <begin position="221"/>
        <end position="248"/>
    </location>
</feature>
<dbReference type="NCBIfam" id="TIGR02350">
    <property type="entry name" value="prok_dnaK"/>
    <property type="match status" value="1"/>
</dbReference>
<dbReference type="InterPro" id="IPR029048">
    <property type="entry name" value="HSP70_C_sf"/>
</dbReference>
<evidence type="ECO:0000256" key="4">
    <source>
        <dbReference type="ARBA" id="ARBA00022553"/>
    </source>
</evidence>
<evidence type="ECO:0000256" key="6">
    <source>
        <dbReference type="ARBA" id="ARBA00022840"/>
    </source>
</evidence>
<dbReference type="GO" id="GO:0051082">
    <property type="term" value="F:unfolded protein binding"/>
    <property type="evidence" value="ECO:0007669"/>
    <property type="project" value="InterPro"/>
</dbReference>
<dbReference type="PROSITE" id="PS00297">
    <property type="entry name" value="HSP70_1"/>
    <property type="match status" value="1"/>
</dbReference>
<accession>A0A1I5NFJ5</accession>
<evidence type="ECO:0000256" key="11">
    <source>
        <dbReference type="SAM" id="Coils"/>
    </source>
</evidence>
<gene>
    <name evidence="9" type="primary">dnaK</name>
    <name evidence="13" type="ORF">SAMN05518683_103119</name>
</gene>
<evidence type="ECO:0000256" key="7">
    <source>
        <dbReference type="ARBA" id="ARBA00023016"/>
    </source>
</evidence>
<keyword evidence="8 9" id="KW-0143">Chaperone</keyword>
<evidence type="ECO:0000256" key="5">
    <source>
        <dbReference type="ARBA" id="ARBA00022741"/>
    </source>
</evidence>
<dbReference type="FunFam" id="2.60.34.10:FF:000014">
    <property type="entry name" value="Chaperone protein DnaK HSP70"/>
    <property type="match status" value="1"/>
</dbReference>
<dbReference type="FunFam" id="3.30.420.40:FF:000071">
    <property type="entry name" value="Molecular chaperone DnaK"/>
    <property type="match status" value="1"/>
</dbReference>
<reference evidence="14" key="1">
    <citation type="submission" date="2016-10" db="EMBL/GenBank/DDBJ databases">
        <authorList>
            <person name="Varghese N."/>
            <person name="Submissions S."/>
        </authorList>
    </citation>
    <scope>NUCLEOTIDE SEQUENCE [LARGE SCALE GENOMIC DNA]</scope>
    <source>
        <strain evidence="14">S7</strain>
    </source>
</reference>
<sequence>MSRIIGIDLGTTNSCVAVMEGGEAQVIPNPEGNRTTPSVVAFKDGERQVGEVAKRQAITNENTIQSIKRYMGTDHTVEIEGKTYTPQEISAIILQKLKDDAESYLGETVTNAVITVPAYFNDSQRQATKDAGKIAGLEVDRIVNEPTAASLAYGLDKEDDQTILVYDLGGGTFDVSVLELGDGFFEVKSTSGDNKLGGDDFDQVIIDYLVSEFKKENGIDLSQDNMAVQRLKDAAEKAKKDLSGVAQTQISLPFITADQNGPKHMEISLSRAKFDELSSDLVEKTMGPARQALNDADMKATDIDKVILVGGSTRIPAVQEAIKKLTGKDPHKGVNPDEVVALGAAIQAGVLAGDVKDVVLLDVTPLSLGIETMGGVTTKLIERNTTIPTSQSQVFSTAADNQQTVDIHVLQGEREMAADNKTLGRFQLSDIPPAPRGVPQIEVTFDIDANGIVNVRAKDLGTNKEQSITITSSSGLSEEEIEQMVQDAEENAEADKKRKEEVEVRNEADQLVFTTEKTLEDLGESVDQSEKDNAEEAKNKVKEALEGEDIEAVRTAKDELQEIVQQLSTKLYEQAAEQAQQAQDDGEAGGNSGDDVVDADYEEVDDNDKNNK</sequence>
<proteinExistence type="evidence at transcript level"/>
<comment type="function">
    <text evidence="1 9">Acts as a chaperone.</text>
</comment>
<dbReference type="Gene3D" id="3.90.640.10">
    <property type="entry name" value="Actin, Chain A, domain 4"/>
    <property type="match status" value="1"/>
</dbReference>
<feature type="region of interest" description="Disordered" evidence="12">
    <location>
        <begin position="519"/>
        <end position="542"/>
    </location>
</feature>
<feature type="region of interest" description="Disordered" evidence="12">
    <location>
        <begin position="574"/>
        <end position="612"/>
    </location>
</feature>
<dbReference type="PROSITE" id="PS01036">
    <property type="entry name" value="HSP70_3"/>
    <property type="match status" value="1"/>
</dbReference>
<dbReference type="NCBIfam" id="NF001413">
    <property type="entry name" value="PRK00290.1"/>
    <property type="match status" value="1"/>
</dbReference>
<keyword evidence="4 9" id="KW-0597">Phosphoprotein</keyword>
<dbReference type="InterPro" id="IPR012725">
    <property type="entry name" value="Chaperone_DnaK"/>
</dbReference>
<dbReference type="OrthoDB" id="9766019at2"/>
<evidence type="ECO:0000256" key="3">
    <source>
        <dbReference type="ARBA" id="ARBA00014415"/>
    </source>
</evidence>
<keyword evidence="7 9" id="KW-0346">Stress response</keyword>
<dbReference type="SUPFAM" id="SSF100934">
    <property type="entry name" value="Heat shock protein 70kD (HSP70), C-terminal subdomain"/>
    <property type="match status" value="1"/>
</dbReference>
<feature type="compositionally biased region" description="Low complexity" evidence="12">
    <location>
        <begin position="574"/>
        <end position="583"/>
    </location>
</feature>